<dbReference type="OrthoDB" id="4363534at2759"/>
<dbReference type="Proteomes" id="UP000000724">
    <property type="component" value="Contig Pc00c12"/>
</dbReference>
<reference evidence="1 2" key="1">
    <citation type="journal article" date="2008" name="Nat. Biotechnol.">
        <title>Genome sequencing and analysis of the filamentous fungus Penicillium chrysogenum.</title>
        <authorList>
            <person name="van den Berg M.A."/>
            <person name="Albang R."/>
            <person name="Albermann K."/>
            <person name="Badger J.H."/>
            <person name="Daran J.-M."/>
            <person name="Driessen A.J.M."/>
            <person name="Garcia-Estrada C."/>
            <person name="Fedorova N.D."/>
            <person name="Harris D.M."/>
            <person name="Heijne W.H.M."/>
            <person name="Joardar V.S."/>
            <person name="Kiel J.A.K.W."/>
            <person name="Kovalchuk A."/>
            <person name="Martin J.F."/>
            <person name="Nierman W.C."/>
            <person name="Nijland J.G."/>
            <person name="Pronk J.T."/>
            <person name="Roubos J.A."/>
            <person name="van der Klei I.J."/>
            <person name="van Peij N.N.M.E."/>
            <person name="Veenhuis M."/>
            <person name="von Doehren H."/>
            <person name="Wagner C."/>
            <person name="Wortman J.R."/>
            <person name="Bovenberg R.A.L."/>
        </authorList>
    </citation>
    <scope>NUCLEOTIDE SEQUENCE [LARGE SCALE GENOMIC DNA]</scope>
    <source>
        <strain evidence="2">ATCC 28089 / DSM 1075 / NRRL 1951 / Wisconsin 54-1255</strain>
    </source>
</reference>
<dbReference type="VEuPathDB" id="FungiDB:PCH_Pc12g00130"/>
<dbReference type="InterPro" id="IPR036188">
    <property type="entry name" value="FAD/NAD-bd_sf"/>
</dbReference>
<evidence type="ECO:0000313" key="1">
    <source>
        <dbReference type="EMBL" id="CAP79640.1"/>
    </source>
</evidence>
<organism evidence="1 2">
    <name type="scientific">Penicillium rubens (strain ATCC 28089 / DSM 1075 / NRRL 1951 / Wisconsin 54-1255)</name>
    <name type="common">Penicillium chrysogenum</name>
    <dbReference type="NCBI Taxonomy" id="500485"/>
    <lineage>
        <taxon>Eukaryota</taxon>
        <taxon>Fungi</taxon>
        <taxon>Dikarya</taxon>
        <taxon>Ascomycota</taxon>
        <taxon>Pezizomycotina</taxon>
        <taxon>Eurotiomycetes</taxon>
        <taxon>Eurotiomycetidae</taxon>
        <taxon>Eurotiales</taxon>
        <taxon>Aspergillaceae</taxon>
        <taxon>Penicillium</taxon>
        <taxon>Penicillium chrysogenum species complex</taxon>
    </lineage>
</organism>
<accession>B6GX86</accession>
<dbReference type="Gene3D" id="3.50.50.60">
    <property type="entry name" value="FAD/NAD(P)-binding domain"/>
    <property type="match status" value="1"/>
</dbReference>
<gene>
    <name evidence="1" type="ORF">Pc12g00130</name>
    <name evidence="1" type="ORF">PCH_Pc12g00130</name>
</gene>
<sequence>SMTTIFPEARTCEVGVRSNSMAGMRSRASVFGVTSLRVVDASGFPIL</sequence>
<dbReference type="EMBL" id="AM920427">
    <property type="protein sequence ID" value="CAP79640.1"/>
    <property type="molecule type" value="Genomic_DNA"/>
</dbReference>
<keyword evidence="2" id="KW-1185">Reference proteome</keyword>
<name>B6GX86_PENRW</name>
<dbReference type="HOGENOM" id="CLU_3178040_0_0_1"/>
<dbReference type="AlphaFoldDB" id="B6GX86"/>
<proteinExistence type="predicted"/>
<protein>
    <submittedName>
        <fullName evidence="1">Pc12g00130 protein</fullName>
    </submittedName>
</protein>
<evidence type="ECO:0000313" key="2">
    <source>
        <dbReference type="Proteomes" id="UP000000724"/>
    </source>
</evidence>
<dbReference type="BioCyc" id="PCHR:PC12G00130-MONOMER"/>